<organism evidence="2 3">
    <name type="scientific">Colletotrichum kahawae</name>
    <name type="common">Coffee berry disease fungus</name>
    <dbReference type="NCBI Taxonomy" id="34407"/>
    <lineage>
        <taxon>Eukaryota</taxon>
        <taxon>Fungi</taxon>
        <taxon>Dikarya</taxon>
        <taxon>Ascomycota</taxon>
        <taxon>Pezizomycotina</taxon>
        <taxon>Sordariomycetes</taxon>
        <taxon>Hypocreomycetidae</taxon>
        <taxon>Glomerellales</taxon>
        <taxon>Glomerellaceae</taxon>
        <taxon>Colletotrichum</taxon>
        <taxon>Colletotrichum gloeosporioides species complex</taxon>
    </lineage>
</organism>
<protein>
    <submittedName>
        <fullName evidence="2">Uncharacterized protein</fullName>
    </submittedName>
</protein>
<keyword evidence="3" id="KW-1185">Reference proteome</keyword>
<evidence type="ECO:0000313" key="2">
    <source>
        <dbReference type="EMBL" id="KAK2751847.1"/>
    </source>
</evidence>
<feature type="region of interest" description="Disordered" evidence="1">
    <location>
        <begin position="177"/>
        <end position="247"/>
    </location>
</feature>
<evidence type="ECO:0000256" key="1">
    <source>
        <dbReference type="SAM" id="MobiDB-lite"/>
    </source>
</evidence>
<reference evidence="2" key="1">
    <citation type="submission" date="2023-02" db="EMBL/GenBank/DDBJ databases">
        <title>Colletotrichum kahawae CIFC_Que2 genome sequencing and assembly.</title>
        <authorList>
            <person name="Baroncelli R."/>
        </authorList>
    </citation>
    <scope>NUCLEOTIDE SEQUENCE</scope>
    <source>
        <strain evidence="2">CIFC_Que2</strain>
    </source>
</reference>
<evidence type="ECO:0000313" key="3">
    <source>
        <dbReference type="Proteomes" id="UP001281614"/>
    </source>
</evidence>
<sequence>MPSRLRITNRHGPLQTIRPQHAAQHHTRADPATTAAVPASRIREVTAGRISPNITHLITAVHRGIIIPQTNTTAPHPPAHAPMLPKGQRQEHRQKSCATPSLSRPRSLTRPGPPATASRWPANEMTPHKRISATPKLQSRRKPRKEEKPRFICQIEPAQLSASNLSRRAAKTITVAKLRKQRKKPTAFLPRVGQGSQVKPARLPRNPTSANRDVPKRLTSHPSARPHGEYTPDELPEKNEQRENIKP</sequence>
<dbReference type="Proteomes" id="UP001281614">
    <property type="component" value="Unassembled WGS sequence"/>
</dbReference>
<feature type="compositionally biased region" description="Basic and acidic residues" evidence="1">
    <location>
        <begin position="226"/>
        <end position="247"/>
    </location>
</feature>
<feature type="region of interest" description="Disordered" evidence="1">
    <location>
        <begin position="69"/>
        <end position="153"/>
    </location>
</feature>
<feature type="compositionally biased region" description="Polar residues" evidence="1">
    <location>
        <begin position="96"/>
        <end position="106"/>
    </location>
</feature>
<accession>A0AAD9YC40</accession>
<dbReference type="AlphaFoldDB" id="A0AAD9YC40"/>
<comment type="caution">
    <text evidence="2">The sequence shown here is derived from an EMBL/GenBank/DDBJ whole genome shotgun (WGS) entry which is preliminary data.</text>
</comment>
<dbReference type="EMBL" id="VYYT01000258">
    <property type="protein sequence ID" value="KAK2751847.1"/>
    <property type="molecule type" value="Genomic_DNA"/>
</dbReference>
<proteinExistence type="predicted"/>
<gene>
    <name evidence="2" type="ORF">CKAH01_17792</name>
</gene>
<feature type="region of interest" description="Disordered" evidence="1">
    <location>
        <begin position="18"/>
        <end position="37"/>
    </location>
</feature>
<name>A0AAD9YC40_COLKA</name>